<dbReference type="GO" id="GO:0005524">
    <property type="term" value="F:ATP binding"/>
    <property type="evidence" value="ECO:0007669"/>
    <property type="project" value="UniProtKB-KW"/>
</dbReference>
<dbReference type="Pfam" id="PF13581">
    <property type="entry name" value="HATPase_c_2"/>
    <property type="match status" value="1"/>
</dbReference>
<keyword evidence="5" id="KW-1185">Reference proteome</keyword>
<dbReference type="EMBL" id="BMSJ01000004">
    <property type="protein sequence ID" value="GGR24610.1"/>
    <property type="molecule type" value="Genomic_DNA"/>
</dbReference>
<reference evidence="3" key="3">
    <citation type="submission" date="2023-08" db="EMBL/GenBank/DDBJ databases">
        <authorList>
            <person name="Sun Q."/>
            <person name="Ohkuma M."/>
        </authorList>
    </citation>
    <scope>NUCLEOTIDE SEQUENCE</scope>
    <source>
        <strain evidence="3">JCM 4205</strain>
    </source>
</reference>
<protein>
    <submittedName>
        <fullName evidence="4">ATP-binding protein</fullName>
    </submittedName>
</protein>
<keyword evidence="4" id="KW-0547">Nucleotide-binding</keyword>
<dbReference type="Proteomes" id="UP000642014">
    <property type="component" value="Unassembled WGS sequence"/>
</dbReference>
<dbReference type="InterPro" id="IPR036890">
    <property type="entry name" value="HATPase_C_sf"/>
</dbReference>
<keyword evidence="4" id="KW-0067">ATP-binding</keyword>
<keyword evidence="1" id="KW-0418">Kinase</keyword>
<dbReference type="Gene3D" id="3.30.565.10">
    <property type="entry name" value="Histidine kinase-like ATPase, C-terminal domain"/>
    <property type="match status" value="1"/>
</dbReference>
<evidence type="ECO:0000313" key="5">
    <source>
        <dbReference type="Proteomes" id="UP000326029"/>
    </source>
</evidence>
<dbReference type="AlphaFoldDB" id="A0AAV4KHG5"/>
<dbReference type="PANTHER" id="PTHR35526">
    <property type="entry name" value="ANTI-SIGMA-F FACTOR RSBW-RELATED"/>
    <property type="match status" value="1"/>
</dbReference>
<dbReference type="EMBL" id="CP023693">
    <property type="protein sequence ID" value="QEV31341.1"/>
    <property type="molecule type" value="Genomic_DNA"/>
</dbReference>
<dbReference type="CDD" id="cd16936">
    <property type="entry name" value="HATPase_RsbW-like"/>
    <property type="match status" value="1"/>
</dbReference>
<sequence length="134" mass="14571">MRFSMVWETADAPVADFRHAARTLLALAGHPPGHRASQDAQLVVTELVTNAYRHAPGPGALLLELSPGGSLLDVTVRDGSSRPPVVRERDARRSGGHGLRLVVLLCERLHHNDLGTGKEVVARLRLRQPADRPD</sequence>
<feature type="domain" description="Histidine kinase/HSP90-like ATPase" evidence="2">
    <location>
        <begin position="13"/>
        <end position="122"/>
    </location>
</feature>
<evidence type="ECO:0000259" key="2">
    <source>
        <dbReference type="Pfam" id="PF13581"/>
    </source>
</evidence>
<evidence type="ECO:0000313" key="3">
    <source>
        <dbReference type="EMBL" id="GGR24610.1"/>
    </source>
</evidence>
<dbReference type="GO" id="GO:0004674">
    <property type="term" value="F:protein serine/threonine kinase activity"/>
    <property type="evidence" value="ECO:0007669"/>
    <property type="project" value="UniProtKB-KW"/>
</dbReference>
<organism evidence="3 6">
    <name type="scientific">Streptomyces cinereoruber</name>
    <dbReference type="NCBI Taxonomy" id="67260"/>
    <lineage>
        <taxon>Bacteria</taxon>
        <taxon>Bacillati</taxon>
        <taxon>Actinomycetota</taxon>
        <taxon>Actinomycetes</taxon>
        <taxon>Kitasatosporales</taxon>
        <taxon>Streptomycetaceae</taxon>
        <taxon>Streptomyces</taxon>
    </lineage>
</organism>
<keyword evidence="1" id="KW-0808">Transferase</keyword>
<evidence type="ECO:0000256" key="1">
    <source>
        <dbReference type="ARBA" id="ARBA00022527"/>
    </source>
</evidence>
<dbReference type="Proteomes" id="UP000326029">
    <property type="component" value="Chromosome"/>
</dbReference>
<keyword evidence="1" id="KW-0723">Serine/threonine-protein kinase</keyword>
<dbReference type="SUPFAM" id="SSF55874">
    <property type="entry name" value="ATPase domain of HSP90 chaperone/DNA topoisomerase II/histidine kinase"/>
    <property type="match status" value="1"/>
</dbReference>
<proteinExistence type="predicted"/>
<dbReference type="InterPro" id="IPR003594">
    <property type="entry name" value="HATPase_dom"/>
</dbReference>
<reference evidence="4 5" key="2">
    <citation type="submission" date="2017-09" db="EMBL/GenBank/DDBJ databases">
        <authorList>
            <person name="Lee N."/>
            <person name="Cho B.-K."/>
        </authorList>
    </citation>
    <scope>NUCLEOTIDE SEQUENCE [LARGE SCALE GENOMIC DNA]</scope>
    <source>
        <strain evidence="4 5">ATCC 19740</strain>
    </source>
</reference>
<reference evidence="3 6" key="1">
    <citation type="journal article" date="2014" name="Int. J. Syst. Evol. Microbiol.">
        <title>Complete genome sequence of Corynebacterium casei LMG S-19264T (=DSM 44701T), isolated from a smear-ripened cheese.</title>
        <authorList>
            <consortium name="US DOE Joint Genome Institute (JGI-PGF)"/>
            <person name="Walter F."/>
            <person name="Albersmeier A."/>
            <person name="Kalinowski J."/>
            <person name="Ruckert C."/>
        </authorList>
    </citation>
    <scope>NUCLEOTIDE SEQUENCE [LARGE SCALE GENOMIC DNA]</scope>
    <source>
        <strain evidence="3 6">JCM 4205</strain>
    </source>
</reference>
<dbReference type="GeneID" id="95452824"/>
<dbReference type="PANTHER" id="PTHR35526:SF3">
    <property type="entry name" value="ANTI-SIGMA-F FACTOR RSBW"/>
    <property type="match status" value="1"/>
</dbReference>
<name>A0AAV4KHG5_9ACTN</name>
<dbReference type="InterPro" id="IPR050267">
    <property type="entry name" value="Anti-sigma-factor_SerPK"/>
</dbReference>
<accession>A0AAV4KHG5</accession>
<evidence type="ECO:0000313" key="6">
    <source>
        <dbReference type="Proteomes" id="UP000642014"/>
    </source>
</evidence>
<evidence type="ECO:0000313" key="4">
    <source>
        <dbReference type="EMBL" id="QEV31341.1"/>
    </source>
</evidence>
<dbReference type="RefSeq" id="WP_062757367.1">
    <property type="nucleotide sequence ID" value="NZ_BMSJ01000004.1"/>
</dbReference>
<gene>
    <name evidence="4" type="ORF">CP977_03465</name>
    <name evidence="3" type="ORF">GCM10010497_28570</name>
</gene>